<gene>
    <name evidence="1" type="ORF">HAX54_022719</name>
</gene>
<dbReference type="Proteomes" id="UP000823775">
    <property type="component" value="Unassembled WGS sequence"/>
</dbReference>
<protein>
    <submittedName>
        <fullName evidence="1">Uncharacterized protein</fullName>
    </submittedName>
</protein>
<reference evidence="1 2" key="1">
    <citation type="journal article" date="2021" name="BMC Genomics">
        <title>Datura genome reveals duplications of psychoactive alkaloid biosynthetic genes and high mutation rate following tissue culture.</title>
        <authorList>
            <person name="Rajewski A."/>
            <person name="Carter-House D."/>
            <person name="Stajich J."/>
            <person name="Litt A."/>
        </authorList>
    </citation>
    <scope>NUCLEOTIDE SEQUENCE [LARGE SCALE GENOMIC DNA]</scope>
    <source>
        <strain evidence="1">AR-01</strain>
    </source>
</reference>
<sequence length="122" mass="13265">MLCTQAGVPKERGDDMIACDVSFNPLRVKGASGRYKKKGRLTPMMRTVRARATGCTSSSAAATDLKCLQGAIKGLKKILKTLSPHSKMPKLYKKDAQCLSFLSRLEDEGSSEFGDNYNEATS</sequence>
<name>A0ABS8UWX1_DATST</name>
<keyword evidence="2" id="KW-1185">Reference proteome</keyword>
<accession>A0ABS8UWX1</accession>
<evidence type="ECO:0000313" key="1">
    <source>
        <dbReference type="EMBL" id="MCD9638632.1"/>
    </source>
</evidence>
<dbReference type="EMBL" id="JACEIK010002744">
    <property type="protein sequence ID" value="MCD9638632.1"/>
    <property type="molecule type" value="Genomic_DNA"/>
</dbReference>
<proteinExistence type="predicted"/>
<organism evidence="1 2">
    <name type="scientific">Datura stramonium</name>
    <name type="common">Jimsonweed</name>
    <name type="synonym">Common thornapple</name>
    <dbReference type="NCBI Taxonomy" id="4076"/>
    <lineage>
        <taxon>Eukaryota</taxon>
        <taxon>Viridiplantae</taxon>
        <taxon>Streptophyta</taxon>
        <taxon>Embryophyta</taxon>
        <taxon>Tracheophyta</taxon>
        <taxon>Spermatophyta</taxon>
        <taxon>Magnoliopsida</taxon>
        <taxon>eudicotyledons</taxon>
        <taxon>Gunneridae</taxon>
        <taxon>Pentapetalae</taxon>
        <taxon>asterids</taxon>
        <taxon>lamiids</taxon>
        <taxon>Solanales</taxon>
        <taxon>Solanaceae</taxon>
        <taxon>Solanoideae</taxon>
        <taxon>Datureae</taxon>
        <taxon>Datura</taxon>
    </lineage>
</organism>
<comment type="caution">
    <text evidence="1">The sequence shown here is derived from an EMBL/GenBank/DDBJ whole genome shotgun (WGS) entry which is preliminary data.</text>
</comment>
<evidence type="ECO:0000313" key="2">
    <source>
        <dbReference type="Proteomes" id="UP000823775"/>
    </source>
</evidence>